<dbReference type="Proteomes" id="UP000237105">
    <property type="component" value="Unassembled WGS sequence"/>
</dbReference>
<accession>A0A2P5D411</accession>
<organism evidence="2 3">
    <name type="scientific">Parasponia andersonii</name>
    <name type="common">Sponia andersonii</name>
    <dbReference type="NCBI Taxonomy" id="3476"/>
    <lineage>
        <taxon>Eukaryota</taxon>
        <taxon>Viridiplantae</taxon>
        <taxon>Streptophyta</taxon>
        <taxon>Embryophyta</taxon>
        <taxon>Tracheophyta</taxon>
        <taxon>Spermatophyta</taxon>
        <taxon>Magnoliopsida</taxon>
        <taxon>eudicotyledons</taxon>
        <taxon>Gunneridae</taxon>
        <taxon>Pentapetalae</taxon>
        <taxon>rosids</taxon>
        <taxon>fabids</taxon>
        <taxon>Rosales</taxon>
        <taxon>Cannabaceae</taxon>
        <taxon>Parasponia</taxon>
    </lineage>
</organism>
<feature type="non-terminal residue" evidence="2">
    <location>
        <position position="117"/>
    </location>
</feature>
<keyword evidence="3" id="KW-1185">Reference proteome</keyword>
<sequence length="117" mass="14297">MRFNNYTELNAPIDHIYMVTNLQEWYRQPEPMKRDRVRRKPNKFCRYHNDIGHDTNNCFTLKDEIERFIKERRLQQYSKQNNERREENQQQPLKIQCEVRTIFGGPHVGGDSKRAQD</sequence>
<evidence type="ECO:0008006" key="4">
    <source>
        <dbReference type="Google" id="ProtNLM"/>
    </source>
</evidence>
<feature type="region of interest" description="Disordered" evidence="1">
    <location>
        <begin position="76"/>
        <end position="96"/>
    </location>
</feature>
<dbReference type="OrthoDB" id="1194593at2759"/>
<comment type="caution">
    <text evidence="2">The sequence shown here is derived from an EMBL/GenBank/DDBJ whole genome shotgun (WGS) entry which is preliminary data.</text>
</comment>
<reference evidence="3" key="1">
    <citation type="submission" date="2016-06" db="EMBL/GenBank/DDBJ databases">
        <title>Parallel loss of symbiosis genes in relatives of nitrogen-fixing non-legume Parasponia.</title>
        <authorList>
            <person name="Van Velzen R."/>
            <person name="Holmer R."/>
            <person name="Bu F."/>
            <person name="Rutten L."/>
            <person name="Van Zeijl A."/>
            <person name="Liu W."/>
            <person name="Santuari L."/>
            <person name="Cao Q."/>
            <person name="Sharma T."/>
            <person name="Shen D."/>
            <person name="Roswanjaya Y."/>
            <person name="Wardhani T."/>
            <person name="Kalhor M.S."/>
            <person name="Jansen J."/>
            <person name="Van den Hoogen J."/>
            <person name="Gungor B."/>
            <person name="Hartog M."/>
            <person name="Hontelez J."/>
            <person name="Verver J."/>
            <person name="Yang W.-C."/>
            <person name="Schijlen E."/>
            <person name="Repin R."/>
            <person name="Schilthuizen M."/>
            <person name="Schranz E."/>
            <person name="Heidstra R."/>
            <person name="Miyata K."/>
            <person name="Fedorova E."/>
            <person name="Kohlen W."/>
            <person name="Bisseling T."/>
            <person name="Smit S."/>
            <person name="Geurts R."/>
        </authorList>
    </citation>
    <scope>NUCLEOTIDE SEQUENCE [LARGE SCALE GENOMIC DNA]</scope>
    <source>
        <strain evidence="3">cv. WU1-14</strain>
    </source>
</reference>
<protein>
    <recommendedName>
        <fullName evidence="4">Reverse transcriptase domain-containing protein</fullName>
    </recommendedName>
</protein>
<proteinExistence type="predicted"/>
<gene>
    <name evidence="2" type="ORF">PanWU01x14_098340</name>
</gene>
<dbReference type="AlphaFoldDB" id="A0A2P5D411"/>
<evidence type="ECO:0000256" key="1">
    <source>
        <dbReference type="SAM" id="MobiDB-lite"/>
    </source>
</evidence>
<evidence type="ECO:0000313" key="3">
    <source>
        <dbReference type="Proteomes" id="UP000237105"/>
    </source>
</evidence>
<evidence type="ECO:0000313" key="2">
    <source>
        <dbReference type="EMBL" id="PON68030.1"/>
    </source>
</evidence>
<dbReference type="EMBL" id="JXTB01000066">
    <property type="protein sequence ID" value="PON68030.1"/>
    <property type="molecule type" value="Genomic_DNA"/>
</dbReference>
<name>A0A2P5D411_PARAD</name>